<protein>
    <recommendedName>
        <fullName evidence="4">DUF2531 domain-containing protein</fullName>
    </recommendedName>
</protein>
<evidence type="ECO:0000313" key="2">
    <source>
        <dbReference type="EMBL" id="PJZ06097.1"/>
    </source>
</evidence>
<dbReference type="OrthoDB" id="6402870at2"/>
<dbReference type="RefSeq" id="WP_100700641.1">
    <property type="nucleotide sequence ID" value="NZ_MLFP01000086.1"/>
</dbReference>
<organism evidence="2 3">
    <name type="scientific">Pantoea rodasii</name>
    <dbReference type="NCBI Taxonomy" id="1076549"/>
    <lineage>
        <taxon>Bacteria</taxon>
        <taxon>Pseudomonadati</taxon>
        <taxon>Pseudomonadota</taxon>
        <taxon>Gammaproteobacteria</taxon>
        <taxon>Enterobacterales</taxon>
        <taxon>Erwiniaceae</taxon>
        <taxon>Pantoea</taxon>
    </lineage>
</organism>
<sequence>MKKRAILTIATIGYLSYLQLFASQNLPMPSAQAEPLINPHLGTLCKAAAAISFGRNFKIMQLDKVDEQGVAWVHYLRPSDHSRWAVRCRLQGDRVIWMSDNPDSSGRWRDGPEDEKLTWQIRNDKLTMKLTYPDGSGDEQTFRLE</sequence>
<dbReference type="Proteomes" id="UP000232062">
    <property type="component" value="Unassembled WGS sequence"/>
</dbReference>
<keyword evidence="1" id="KW-0732">Signal</keyword>
<gene>
    <name evidence="2" type="ORF">PRCB_05045</name>
</gene>
<evidence type="ECO:0000256" key="1">
    <source>
        <dbReference type="SAM" id="SignalP"/>
    </source>
</evidence>
<evidence type="ECO:0000313" key="3">
    <source>
        <dbReference type="Proteomes" id="UP000232062"/>
    </source>
</evidence>
<feature type="signal peptide" evidence="1">
    <location>
        <begin position="1"/>
        <end position="22"/>
    </location>
</feature>
<name>A0A2M9WF05_9GAMM</name>
<proteinExistence type="predicted"/>
<dbReference type="EMBL" id="PIQI01000011">
    <property type="protein sequence ID" value="PJZ06097.1"/>
    <property type="molecule type" value="Genomic_DNA"/>
</dbReference>
<keyword evidence="3" id="KW-1185">Reference proteome</keyword>
<evidence type="ECO:0008006" key="4">
    <source>
        <dbReference type="Google" id="ProtNLM"/>
    </source>
</evidence>
<comment type="caution">
    <text evidence="2">The sequence shown here is derived from an EMBL/GenBank/DDBJ whole genome shotgun (WGS) entry which is preliminary data.</text>
</comment>
<accession>A0A2M9WF05</accession>
<dbReference type="AlphaFoldDB" id="A0A2M9WF05"/>
<feature type="chain" id="PRO_5014793244" description="DUF2531 domain-containing protein" evidence="1">
    <location>
        <begin position="23"/>
        <end position="145"/>
    </location>
</feature>
<reference evidence="2 3" key="1">
    <citation type="submission" date="2017-11" db="EMBL/GenBank/DDBJ databases">
        <title>The genome sequence of Pantoea rodasii DSM 26611.</title>
        <authorList>
            <person name="Gao J."/>
            <person name="Mao X."/>
            <person name="Sun J."/>
        </authorList>
    </citation>
    <scope>NUCLEOTIDE SEQUENCE [LARGE SCALE GENOMIC DNA]</scope>
    <source>
        <strain evidence="2 3">DSM 26611</strain>
    </source>
</reference>